<organism evidence="3 4">
    <name type="scientific">Caryophanon tenue</name>
    <dbReference type="NCBI Taxonomy" id="33978"/>
    <lineage>
        <taxon>Bacteria</taxon>
        <taxon>Bacillati</taxon>
        <taxon>Bacillota</taxon>
        <taxon>Bacilli</taxon>
        <taxon>Bacillales</taxon>
        <taxon>Caryophanaceae</taxon>
        <taxon>Caryophanon</taxon>
    </lineage>
</organism>
<evidence type="ECO:0000313" key="3">
    <source>
        <dbReference type="EMBL" id="OCS83302.1"/>
    </source>
</evidence>
<dbReference type="RefSeq" id="WP_066546910.1">
    <property type="nucleotide sequence ID" value="NZ_MASJ01000038.1"/>
</dbReference>
<keyword evidence="2" id="KW-1133">Transmembrane helix</keyword>
<dbReference type="EMBL" id="MASJ01000038">
    <property type="protein sequence ID" value="OCS83302.1"/>
    <property type="molecule type" value="Genomic_DNA"/>
</dbReference>
<evidence type="ECO:0000313" key="4">
    <source>
        <dbReference type="Proteomes" id="UP000093199"/>
    </source>
</evidence>
<dbReference type="Proteomes" id="UP000093199">
    <property type="component" value="Unassembled WGS sequence"/>
</dbReference>
<dbReference type="OrthoDB" id="2300232at2"/>
<reference evidence="3 4" key="1">
    <citation type="submission" date="2016-07" db="EMBL/GenBank/DDBJ databases">
        <title>Caryophanon tenue genome sequencing.</title>
        <authorList>
            <person name="Verma A."/>
            <person name="Pal Y."/>
            <person name="Krishnamurthi S."/>
        </authorList>
    </citation>
    <scope>NUCLEOTIDE SEQUENCE [LARGE SCALE GENOMIC DNA]</scope>
    <source>
        <strain evidence="3 4">DSM 14152</strain>
    </source>
</reference>
<keyword evidence="2" id="KW-0812">Transmembrane</keyword>
<dbReference type="STRING" id="33978.A6M13_04565"/>
<dbReference type="InterPro" id="IPR024596">
    <property type="entry name" value="RNApol_su_b/EpuA"/>
</dbReference>
<comment type="caution">
    <text evidence="3">The sequence shown here is derived from an EMBL/GenBank/DDBJ whole genome shotgun (WGS) entry which is preliminary data.</text>
</comment>
<name>A0A1C0Y807_9BACL</name>
<dbReference type="AlphaFoldDB" id="A0A1C0Y807"/>
<evidence type="ECO:0000256" key="2">
    <source>
        <dbReference type="SAM" id="Phobius"/>
    </source>
</evidence>
<protein>
    <recommendedName>
        <fullName evidence="5">Hydroxymyristoyl-ACP dehydratase</fullName>
    </recommendedName>
</protein>
<sequence length="96" mass="10461">MSNEKNEFASEATVSLEKTTTTEPIQAEATDDTPVTKVRLRAFPIWLRVIVVTILVIAAMIIGGIVGYSVLGGGEAADVLKIETWQHIFDIMNGKE</sequence>
<keyword evidence="2" id="KW-0472">Membrane</keyword>
<evidence type="ECO:0008006" key="5">
    <source>
        <dbReference type="Google" id="ProtNLM"/>
    </source>
</evidence>
<feature type="compositionally biased region" description="Polar residues" evidence="1">
    <location>
        <begin position="12"/>
        <end position="24"/>
    </location>
</feature>
<accession>A0A1C0Y807</accession>
<evidence type="ECO:0000256" key="1">
    <source>
        <dbReference type="SAM" id="MobiDB-lite"/>
    </source>
</evidence>
<feature type="transmembrane region" description="Helical" evidence="2">
    <location>
        <begin position="45"/>
        <end position="71"/>
    </location>
</feature>
<proteinExistence type="predicted"/>
<dbReference type="Pfam" id="PF11772">
    <property type="entry name" value="EpuA"/>
    <property type="match status" value="1"/>
</dbReference>
<gene>
    <name evidence="3" type="ORF">A6M13_04565</name>
</gene>
<feature type="region of interest" description="Disordered" evidence="1">
    <location>
        <begin position="1"/>
        <end position="29"/>
    </location>
</feature>
<keyword evidence="4" id="KW-1185">Reference proteome</keyword>